<gene>
    <name evidence="3" type="ORF">MVEN_01458300</name>
</gene>
<feature type="transmembrane region" description="Helical" evidence="2">
    <location>
        <begin position="423"/>
        <end position="443"/>
    </location>
</feature>
<protein>
    <submittedName>
        <fullName evidence="3">Uncharacterized protein</fullName>
    </submittedName>
</protein>
<organism evidence="3 4">
    <name type="scientific">Mycena venus</name>
    <dbReference type="NCBI Taxonomy" id="2733690"/>
    <lineage>
        <taxon>Eukaryota</taxon>
        <taxon>Fungi</taxon>
        <taxon>Dikarya</taxon>
        <taxon>Basidiomycota</taxon>
        <taxon>Agaricomycotina</taxon>
        <taxon>Agaricomycetes</taxon>
        <taxon>Agaricomycetidae</taxon>
        <taxon>Agaricales</taxon>
        <taxon>Marasmiineae</taxon>
        <taxon>Mycenaceae</taxon>
        <taxon>Mycena</taxon>
    </lineage>
</organism>
<dbReference type="EMBL" id="JACAZI010000012">
    <property type="protein sequence ID" value="KAF7347045.1"/>
    <property type="molecule type" value="Genomic_DNA"/>
</dbReference>
<evidence type="ECO:0000313" key="4">
    <source>
        <dbReference type="Proteomes" id="UP000620124"/>
    </source>
</evidence>
<keyword evidence="2" id="KW-0472">Membrane</keyword>
<feature type="compositionally biased region" description="Basic and acidic residues" evidence="1">
    <location>
        <begin position="526"/>
        <end position="539"/>
    </location>
</feature>
<accession>A0A8H6XVI0</accession>
<feature type="region of interest" description="Disordered" evidence="1">
    <location>
        <begin position="512"/>
        <end position="539"/>
    </location>
</feature>
<comment type="caution">
    <text evidence="3">The sequence shown here is derived from an EMBL/GenBank/DDBJ whole genome shotgun (WGS) entry which is preliminary data.</text>
</comment>
<reference evidence="3" key="1">
    <citation type="submission" date="2020-05" db="EMBL/GenBank/DDBJ databases">
        <title>Mycena genomes resolve the evolution of fungal bioluminescence.</title>
        <authorList>
            <person name="Tsai I.J."/>
        </authorList>
    </citation>
    <scope>NUCLEOTIDE SEQUENCE</scope>
    <source>
        <strain evidence="3">CCC161011</strain>
    </source>
</reference>
<keyword evidence="2" id="KW-1133">Transmembrane helix</keyword>
<proteinExistence type="predicted"/>
<evidence type="ECO:0000256" key="2">
    <source>
        <dbReference type="SAM" id="Phobius"/>
    </source>
</evidence>
<dbReference type="Proteomes" id="UP000620124">
    <property type="component" value="Unassembled WGS sequence"/>
</dbReference>
<dbReference type="OrthoDB" id="3026533at2759"/>
<evidence type="ECO:0000256" key="1">
    <source>
        <dbReference type="SAM" id="MobiDB-lite"/>
    </source>
</evidence>
<evidence type="ECO:0000313" key="3">
    <source>
        <dbReference type="EMBL" id="KAF7347045.1"/>
    </source>
</evidence>
<name>A0A8H6XVI0_9AGAR</name>
<keyword evidence="4" id="KW-1185">Reference proteome</keyword>
<dbReference type="AlphaFoldDB" id="A0A8H6XVI0"/>
<keyword evidence="2" id="KW-0812">Transmembrane</keyword>
<feature type="transmembrane region" description="Helical" evidence="2">
    <location>
        <begin position="21"/>
        <end position="44"/>
    </location>
</feature>
<sequence>MARLRLWQSISSFRVVWNLPILHAGIVLGYLFLHLLPASLWAAALTPISTQSTIAGTLRIPAYPPDPTGQFWNQTGWNRVGGVTRNERGVFSYTPAAILQGPILNAASSATSVRGVTLHAKNDNSRLSYVGRSYGVGASAGLEDIILDGGEQVTSLLYTYEELGYATNVKCGRNDSSAWGVHFIRNRTTAAFPDEYLACGVLPNSLYQAGTFFTDSGCPNLIPGYAADWYAVLSVDASNEHVFALQGVSHASRNMFAIATGTGEYTILDKVQCEAYFIPQTFEVSVNLTSSLITVNPLGNSTVDIDPSALTYGAGTGLLPRYVVGEATYLSQGITGLYSSAMGDTFISNIQNVAMARNASVNDTSVVMDGISSALESMLDDLLLSIASAQIEIAWNDSAIAAATTPAATTVTVAAMRLGTFEYVAIIATLNFLIVATYCVEFVRTRAWRGLPLFDYNDIASVVVAVSRGGDQLGAAIASAHKEKGTIWTGDSAHMEGANTRMSLRFNEGMPTLEATDPTEEDDEDTYLKADYDDTQKFR</sequence>